<dbReference type="KEGG" id="psyt:DSAG12_03815"/>
<dbReference type="PANTHER" id="PTHR31632">
    <property type="entry name" value="IRON TRANSPORTER FTH1"/>
    <property type="match status" value="1"/>
</dbReference>
<feature type="transmembrane region" description="Helical" evidence="7">
    <location>
        <begin position="241"/>
        <end position="261"/>
    </location>
</feature>
<keyword evidence="5 7" id="KW-0472">Membrane</keyword>
<feature type="transmembrane region" description="Helical" evidence="7">
    <location>
        <begin position="112"/>
        <end position="135"/>
    </location>
</feature>
<dbReference type="AlphaFoldDB" id="A0A5B9DH33"/>
<feature type="transmembrane region" description="Helical" evidence="7">
    <location>
        <begin position="69"/>
        <end position="91"/>
    </location>
</feature>
<feature type="transmembrane region" description="Helical" evidence="7">
    <location>
        <begin position="175"/>
        <end position="196"/>
    </location>
</feature>
<evidence type="ECO:0000256" key="5">
    <source>
        <dbReference type="ARBA" id="ARBA00023136"/>
    </source>
</evidence>
<proteinExistence type="inferred from homology"/>
<evidence type="ECO:0000256" key="2">
    <source>
        <dbReference type="ARBA" id="ARBA00008333"/>
    </source>
</evidence>
<evidence type="ECO:0000313" key="8">
    <source>
        <dbReference type="EMBL" id="QEE17977.1"/>
    </source>
</evidence>
<dbReference type="GeneID" id="41331783"/>
<dbReference type="InterPro" id="IPR004923">
    <property type="entry name" value="FTR1/Fip1/EfeU"/>
</dbReference>
<accession>A0A5B9DH33</accession>
<feature type="transmembrane region" description="Helical" evidence="7">
    <location>
        <begin position="38"/>
        <end position="63"/>
    </location>
</feature>
<evidence type="ECO:0000313" key="9">
    <source>
        <dbReference type="Proteomes" id="UP000321408"/>
    </source>
</evidence>
<dbReference type="Pfam" id="PF03239">
    <property type="entry name" value="FTR1"/>
    <property type="match status" value="1"/>
</dbReference>
<protein>
    <submittedName>
        <fullName evidence="8">FTR1 family protein</fullName>
    </submittedName>
</protein>
<evidence type="ECO:0000256" key="6">
    <source>
        <dbReference type="SAM" id="MobiDB-lite"/>
    </source>
</evidence>
<dbReference type="OrthoDB" id="99335at2157"/>
<dbReference type="Proteomes" id="UP000321408">
    <property type="component" value="Chromosome"/>
</dbReference>
<comment type="subcellular location">
    <subcellularLocation>
        <location evidence="1">Membrane</location>
        <topology evidence="1">Multi-pass membrane protein</topology>
    </subcellularLocation>
</comment>
<keyword evidence="9" id="KW-1185">Reference proteome</keyword>
<feature type="region of interest" description="Disordered" evidence="6">
    <location>
        <begin position="271"/>
        <end position="290"/>
    </location>
</feature>
<keyword evidence="3 7" id="KW-0812">Transmembrane</keyword>
<keyword evidence="4 7" id="KW-1133">Transmembrane helix</keyword>
<dbReference type="GO" id="GO:0033573">
    <property type="term" value="C:high-affinity iron permease complex"/>
    <property type="evidence" value="ECO:0007669"/>
    <property type="project" value="InterPro"/>
</dbReference>
<comment type="similarity">
    <text evidence="2">Belongs to the oxidase-dependent Fe transporter (OFeT) (TC 9.A.10.1) family.</text>
</comment>
<reference evidence="8 9" key="1">
    <citation type="journal article" date="2020" name="Nature">
        <title>Isolation of an archaeon at the prokaryote-eukaryote interface.</title>
        <authorList>
            <person name="Imachi H."/>
            <person name="Nobu M.K."/>
            <person name="Nakahara N."/>
            <person name="Morono Y."/>
            <person name="Ogawara M."/>
            <person name="Takaki Y."/>
            <person name="Takano Y."/>
            <person name="Uematsu K."/>
            <person name="Ikuta T."/>
            <person name="Ito M."/>
            <person name="Matsui Y."/>
            <person name="Miyazaki M."/>
            <person name="Murata K."/>
            <person name="Saito Y."/>
            <person name="Sakai S."/>
            <person name="Song C."/>
            <person name="Tasumi E."/>
            <person name="Yamanaka Y."/>
            <person name="Yamaguchi T."/>
            <person name="Kamagata Y."/>
            <person name="Tamaki H."/>
            <person name="Takai K."/>
        </authorList>
    </citation>
    <scope>NUCLEOTIDE SEQUENCE [LARGE SCALE GENOMIC DNA]</scope>
    <source>
        <strain evidence="8 9">MK-D1</strain>
    </source>
</reference>
<dbReference type="RefSeq" id="WP_147664853.1">
    <property type="nucleotide sequence ID" value="NZ_CP042905.2"/>
</dbReference>
<evidence type="ECO:0000256" key="7">
    <source>
        <dbReference type="SAM" id="Phobius"/>
    </source>
</evidence>
<name>A0A5B9DH33_9ARCH</name>
<reference evidence="8 9" key="2">
    <citation type="journal article" date="2024" name="Int. J. Syst. Evol. Microbiol.">
        <title>Promethearchaeum syntrophicum gen. nov., sp. nov., an anaerobic, obligately syntrophic archaeon, the first isolate of the lineage 'Asgard' archaea, and proposal of the new archaeal phylum Promethearchaeota phyl. nov. and kingdom Promethearchaeati regn. nov.</title>
        <authorList>
            <person name="Imachi H."/>
            <person name="Nobu M.K."/>
            <person name="Kato S."/>
            <person name="Takaki Y."/>
            <person name="Miyazaki M."/>
            <person name="Miyata M."/>
            <person name="Ogawara M."/>
            <person name="Saito Y."/>
            <person name="Sakai S."/>
            <person name="Tahara Y.O."/>
            <person name="Takano Y."/>
            <person name="Tasumi E."/>
            <person name="Uematsu K."/>
            <person name="Yoshimura T."/>
            <person name="Itoh T."/>
            <person name="Ohkuma M."/>
            <person name="Takai K."/>
        </authorList>
    </citation>
    <scope>NUCLEOTIDE SEQUENCE [LARGE SCALE GENOMIC DNA]</scope>
    <source>
        <strain evidence="8 9">MK-D1</strain>
    </source>
</reference>
<dbReference type="PANTHER" id="PTHR31632:SF2">
    <property type="entry name" value="PLASMA MEMBRANE IRON PERMEASE"/>
    <property type="match status" value="1"/>
</dbReference>
<sequence>MIVSLIITLRETLEMALIIGIIFRYLRKSNQLEYKKYVYWGIIVGLIMSISGAILINSLSILFEGRTEQIFEGIIMLIGAFLLSTMILWMLNQKNIAHELEEKLHMQVKNTHKFGVFSVVFVSILREGIETVLFLGAARFSEENNSLLGAILGIIIAIILGIIIYQGTSKINLKLFFTITSYFLIIIAAGLLAHGIHEFQEAGIIPIFIEHIYDINFILDENGTIGLFLKGLFGYNGNPSLIETIVYVIYMVVIFSIWRYLKMQKMQQNKEKSSKIHPNEISLPSDQISS</sequence>
<evidence type="ECO:0000256" key="3">
    <source>
        <dbReference type="ARBA" id="ARBA00022692"/>
    </source>
</evidence>
<gene>
    <name evidence="8" type="ORF">DSAG12_03815</name>
</gene>
<evidence type="ECO:0000256" key="4">
    <source>
        <dbReference type="ARBA" id="ARBA00022989"/>
    </source>
</evidence>
<evidence type="ECO:0000256" key="1">
    <source>
        <dbReference type="ARBA" id="ARBA00004141"/>
    </source>
</evidence>
<organism evidence="8 9">
    <name type="scientific">Promethearchaeum syntrophicum</name>
    <dbReference type="NCBI Taxonomy" id="2594042"/>
    <lineage>
        <taxon>Archaea</taxon>
        <taxon>Promethearchaeati</taxon>
        <taxon>Promethearchaeota</taxon>
        <taxon>Promethearchaeia</taxon>
        <taxon>Promethearchaeales</taxon>
        <taxon>Promethearchaeaceae</taxon>
        <taxon>Promethearchaeum</taxon>
    </lineage>
</organism>
<dbReference type="GO" id="GO:0015093">
    <property type="term" value="F:ferrous iron transmembrane transporter activity"/>
    <property type="evidence" value="ECO:0007669"/>
    <property type="project" value="TreeGrafter"/>
</dbReference>
<dbReference type="EMBL" id="CP042905">
    <property type="protein sequence ID" value="QEE17977.1"/>
    <property type="molecule type" value="Genomic_DNA"/>
</dbReference>
<feature type="transmembrane region" description="Helical" evidence="7">
    <location>
        <begin position="147"/>
        <end position="168"/>
    </location>
</feature>